<dbReference type="GO" id="GO:0032259">
    <property type="term" value="P:methylation"/>
    <property type="evidence" value="ECO:0007669"/>
    <property type="project" value="UniProtKB-KW"/>
</dbReference>
<sequence length="140" mass="14878">DAGVRQAEGPPRRALPVRPRGPGLRHLPHHEPEAGRGLEVSGRGLAAAGSGGFQGVPGRGRRGRAPGSRESGEDPRGGGGHGRVFAQVRRFEERARGTFLRPRLRQRGQHAGPQDGGRRPEGPPHRGRVPAPHVRVGGRV</sequence>
<reference evidence="2" key="1">
    <citation type="submission" date="2020-02" db="EMBL/GenBank/DDBJ databases">
        <authorList>
            <person name="Meier V. D."/>
        </authorList>
    </citation>
    <scope>NUCLEOTIDE SEQUENCE</scope>
    <source>
        <strain evidence="2">AVDCRST_MAG22</strain>
    </source>
</reference>
<feature type="region of interest" description="Disordered" evidence="1">
    <location>
        <begin position="1"/>
        <end position="140"/>
    </location>
</feature>
<gene>
    <name evidence="2" type="ORF">AVDCRST_MAG22-800</name>
</gene>
<keyword evidence="2" id="KW-0489">Methyltransferase</keyword>
<dbReference type="GO" id="GO:0009007">
    <property type="term" value="F:site-specific DNA-methyltransferase (adenine-specific) activity"/>
    <property type="evidence" value="ECO:0007669"/>
    <property type="project" value="UniProtKB-EC"/>
</dbReference>
<accession>A0A6J4NPY0</accession>
<name>A0A6J4NPY0_9ACTN</name>
<dbReference type="EMBL" id="CADCUV010000036">
    <property type="protein sequence ID" value="CAA9394009.1"/>
    <property type="molecule type" value="Genomic_DNA"/>
</dbReference>
<dbReference type="EC" id="2.1.1.72" evidence="2"/>
<protein>
    <submittedName>
        <fullName evidence="2">Type III restriction-modification system methylation subunit</fullName>
        <ecNumber evidence="2">2.1.1.72</ecNumber>
    </submittedName>
</protein>
<organism evidence="2">
    <name type="scientific">uncultured Rubrobacteraceae bacterium</name>
    <dbReference type="NCBI Taxonomy" id="349277"/>
    <lineage>
        <taxon>Bacteria</taxon>
        <taxon>Bacillati</taxon>
        <taxon>Actinomycetota</taxon>
        <taxon>Rubrobacteria</taxon>
        <taxon>Rubrobacterales</taxon>
        <taxon>Rubrobacteraceae</taxon>
        <taxon>environmental samples</taxon>
    </lineage>
</organism>
<proteinExistence type="predicted"/>
<feature type="compositionally biased region" description="Gly residues" evidence="1">
    <location>
        <begin position="49"/>
        <end position="58"/>
    </location>
</feature>
<keyword evidence="2" id="KW-0808">Transferase</keyword>
<feature type="non-terminal residue" evidence="2">
    <location>
        <position position="140"/>
    </location>
</feature>
<evidence type="ECO:0000256" key="1">
    <source>
        <dbReference type="SAM" id="MobiDB-lite"/>
    </source>
</evidence>
<feature type="non-terminal residue" evidence="2">
    <location>
        <position position="1"/>
    </location>
</feature>
<dbReference type="AlphaFoldDB" id="A0A6J4NPY0"/>
<evidence type="ECO:0000313" key="2">
    <source>
        <dbReference type="EMBL" id="CAA9394009.1"/>
    </source>
</evidence>